<dbReference type="Proteomes" id="UP000005085">
    <property type="component" value="Unassembled WGS sequence"/>
</dbReference>
<dbReference type="AlphaFoldDB" id="C3XEI6"/>
<name>C3XEI6_9HELI</name>
<dbReference type="EMBL" id="ACDN02000001">
    <property type="protein sequence ID" value="EEO23425.1"/>
    <property type="molecule type" value="Genomic_DNA"/>
</dbReference>
<accession>C3XEI6</accession>
<dbReference type="PROSITE" id="PS51257">
    <property type="entry name" value="PROKAR_LIPOPROTEIN"/>
    <property type="match status" value="1"/>
</dbReference>
<proteinExistence type="predicted"/>
<reference evidence="1 2" key="1">
    <citation type="journal article" date="2014" name="Genome Announc.">
        <title>Draft genome sequences of six enterohepatic helicobacter species isolated from humans and one from rhesus macaques.</title>
        <authorList>
            <person name="Shen Z."/>
            <person name="Sheh A."/>
            <person name="Young S.K."/>
            <person name="Abouelliel A."/>
            <person name="Ward D.V."/>
            <person name="Earl A.M."/>
            <person name="Fox J.G."/>
        </authorList>
    </citation>
    <scope>NUCLEOTIDE SEQUENCE [LARGE SCALE GENOMIC DNA]</scope>
    <source>
        <strain evidence="1 2">ATCC 43879</strain>
    </source>
</reference>
<comment type="caution">
    <text evidence="1">The sequence shown here is derived from an EMBL/GenBank/DDBJ whole genome shotgun (WGS) entry which is preliminary data.</text>
</comment>
<dbReference type="RefSeq" id="WP_005217317.1">
    <property type="nucleotide sequence ID" value="NZ_KI392032.1"/>
</dbReference>
<gene>
    <name evidence="1" type="ORF">HRAG_00482</name>
</gene>
<evidence type="ECO:0000313" key="2">
    <source>
        <dbReference type="Proteomes" id="UP000005085"/>
    </source>
</evidence>
<keyword evidence="2" id="KW-1185">Reference proteome</keyword>
<evidence type="ECO:0008006" key="3">
    <source>
        <dbReference type="Google" id="ProtNLM"/>
    </source>
</evidence>
<evidence type="ECO:0000313" key="1">
    <source>
        <dbReference type="EMBL" id="EEO23425.1"/>
    </source>
</evidence>
<sequence length="167" mass="18147">MITCNKVIKIGMQVACSVGICVSLTGCFGSKPEPALPDFKPKALDDKARGITIASSKPYNCKVVGETEGHDEVEGKVANVTKAKIRLGAINDLKNESVHAIKEGQKVMIAIAKEEMMCKQYPVDKKGRVQWNVAAKEVECTNVDPIPQNMKIVSFKVYGDLYDCGAK</sequence>
<dbReference type="HOGENOM" id="CLU_1701832_0_0_7"/>
<protein>
    <recommendedName>
        <fullName evidence="3">DUF4156 domain-containing protein</fullName>
    </recommendedName>
</protein>
<organism evidence="1 2">
    <name type="scientific">Helicobacter bilis ATCC 43879</name>
    <dbReference type="NCBI Taxonomy" id="613026"/>
    <lineage>
        <taxon>Bacteria</taxon>
        <taxon>Pseudomonadati</taxon>
        <taxon>Campylobacterota</taxon>
        <taxon>Epsilonproteobacteria</taxon>
        <taxon>Campylobacterales</taxon>
        <taxon>Helicobacteraceae</taxon>
        <taxon>Helicobacter</taxon>
    </lineage>
</organism>